<evidence type="ECO:0000256" key="3">
    <source>
        <dbReference type="ARBA" id="ARBA00022801"/>
    </source>
</evidence>
<sequence>MSPSPTRRTTLQAAGAAVAGAYVTGLAGSSAHATASAEEEPVDRVVVHPALPSVPANNSFTVKVRPAGGNWQTLSVHLARLPLIDPASGSNRAQNSSVAAFDFSGTVEVEVTYNPGGFEKVRVRPDSYGITPEVLGSTTRFTLDRPRNVVVQVDDKIFDCLHLLAGPIEQNPPAEGDRNVMYFGPGLHTHPDRTLTVPSNTTVYLAAGAVLTSNVIFEGVENSRLVGRGVIYNATGGAIYVHDSQNVEVENVTVLNPRYNSITVAESENVTIRGMRSFSHLGWGDGIDIFCSENVTIDGVFMRNSDDCIAIYTHRWDYYGDTRNITVKNSTLWADVAHPINIGTHGNPDPDNPEVLENLNFTNIDILDHREPQMLYQGCIAINPGDGNLVRNVKVDGMRVEDFRWGQLIHMRVTFNPKWNTSAGRGIEDIYIKDLTYAGTHADTSLLIGYDADHLIKDITFENLVINGRVIRDSGGKPNWYLASDGVPMFANDHVHNLRFLTTEEAAAQ</sequence>
<evidence type="ECO:0000256" key="1">
    <source>
        <dbReference type="ARBA" id="ARBA00008834"/>
    </source>
</evidence>
<evidence type="ECO:0000256" key="7">
    <source>
        <dbReference type="ARBA" id="ARBA00023326"/>
    </source>
</evidence>
<evidence type="ECO:0000313" key="11">
    <source>
        <dbReference type="Proteomes" id="UP001183246"/>
    </source>
</evidence>
<dbReference type="PANTHER" id="PTHR31736">
    <property type="match status" value="1"/>
</dbReference>
<keyword evidence="2" id="KW-0677">Repeat</keyword>
<evidence type="ECO:0000256" key="4">
    <source>
        <dbReference type="ARBA" id="ARBA00023180"/>
    </source>
</evidence>
<dbReference type="EMBL" id="JAVREL010000024">
    <property type="protein sequence ID" value="MDT0346819.1"/>
    <property type="molecule type" value="Genomic_DNA"/>
</dbReference>
<keyword evidence="3 9" id="KW-0378">Hydrolase</keyword>
<dbReference type="Gene3D" id="2.160.20.10">
    <property type="entry name" value="Single-stranded right-handed beta-helix, Pectin lyase-like"/>
    <property type="match status" value="1"/>
</dbReference>
<evidence type="ECO:0000256" key="6">
    <source>
        <dbReference type="ARBA" id="ARBA00023295"/>
    </source>
</evidence>
<accession>A0ABU2MYW3</accession>
<dbReference type="InterPro" id="IPR006311">
    <property type="entry name" value="TAT_signal"/>
</dbReference>
<evidence type="ECO:0000256" key="5">
    <source>
        <dbReference type="ARBA" id="ARBA00023277"/>
    </source>
</evidence>
<name>A0ABU2MYW3_9ACTN</name>
<keyword evidence="6 9" id="KW-0326">Glycosidase</keyword>
<protein>
    <submittedName>
        <fullName evidence="10">Glycosyl hydrolase family 28 protein</fullName>
    </submittedName>
</protein>
<keyword evidence="5" id="KW-0119">Carbohydrate metabolism</keyword>
<dbReference type="Pfam" id="PF00295">
    <property type="entry name" value="Glyco_hydro_28"/>
    <property type="match status" value="1"/>
</dbReference>
<dbReference type="SMART" id="SM00710">
    <property type="entry name" value="PbH1"/>
    <property type="match status" value="4"/>
</dbReference>
<keyword evidence="11" id="KW-1185">Reference proteome</keyword>
<comment type="caution">
    <text evidence="10">The sequence shown here is derived from an EMBL/GenBank/DDBJ whole genome shotgun (WGS) entry which is preliminary data.</text>
</comment>
<dbReference type="PANTHER" id="PTHR31736:SF9">
    <property type="entry name" value="ENDO-XYLOGALACTURONAN HYDROLASE A-RELATED"/>
    <property type="match status" value="1"/>
</dbReference>
<dbReference type="PROSITE" id="PS51318">
    <property type="entry name" value="TAT"/>
    <property type="match status" value="1"/>
</dbReference>
<comment type="similarity">
    <text evidence="1 9">Belongs to the glycosyl hydrolase 28 family.</text>
</comment>
<evidence type="ECO:0000256" key="8">
    <source>
        <dbReference type="ARBA" id="ARBA00037278"/>
    </source>
</evidence>
<dbReference type="InterPro" id="IPR000743">
    <property type="entry name" value="Glyco_hydro_28"/>
</dbReference>
<keyword evidence="7" id="KW-0624">Polysaccharide degradation</keyword>
<gene>
    <name evidence="10" type="ORF">RM590_30180</name>
</gene>
<evidence type="ECO:0000256" key="9">
    <source>
        <dbReference type="RuleBase" id="RU361169"/>
    </source>
</evidence>
<dbReference type="GO" id="GO:0016787">
    <property type="term" value="F:hydrolase activity"/>
    <property type="evidence" value="ECO:0007669"/>
    <property type="project" value="UniProtKB-KW"/>
</dbReference>
<comment type="function">
    <text evidence="8">Pectinolytic enzyme involved in the degradation of xylogalacturonan (xga), a galacturonan backbone heavily substituted with xylose, and which is one important component of the hairy regions of pectin. Activity requires a galacturonic acid backbone substituted with xylose.</text>
</comment>
<dbReference type="InterPro" id="IPR011050">
    <property type="entry name" value="Pectin_lyase_fold/virulence"/>
</dbReference>
<proteinExistence type="inferred from homology"/>
<dbReference type="RefSeq" id="WP_311707944.1">
    <property type="nucleotide sequence ID" value="NZ_JAVREL010000024.1"/>
</dbReference>
<keyword evidence="4" id="KW-0325">Glycoprotein</keyword>
<organism evidence="10 11">
    <name type="scientific">Streptomyces litchfieldiae</name>
    <dbReference type="NCBI Taxonomy" id="3075543"/>
    <lineage>
        <taxon>Bacteria</taxon>
        <taxon>Bacillati</taxon>
        <taxon>Actinomycetota</taxon>
        <taxon>Actinomycetes</taxon>
        <taxon>Kitasatosporales</taxon>
        <taxon>Streptomycetaceae</taxon>
        <taxon>Streptomyces</taxon>
    </lineage>
</organism>
<evidence type="ECO:0000313" key="10">
    <source>
        <dbReference type="EMBL" id="MDT0346819.1"/>
    </source>
</evidence>
<dbReference type="InterPro" id="IPR012334">
    <property type="entry name" value="Pectin_lyas_fold"/>
</dbReference>
<dbReference type="SUPFAM" id="SSF51126">
    <property type="entry name" value="Pectin lyase-like"/>
    <property type="match status" value="1"/>
</dbReference>
<dbReference type="Proteomes" id="UP001183246">
    <property type="component" value="Unassembled WGS sequence"/>
</dbReference>
<evidence type="ECO:0000256" key="2">
    <source>
        <dbReference type="ARBA" id="ARBA00022737"/>
    </source>
</evidence>
<reference evidence="11" key="1">
    <citation type="submission" date="2023-07" db="EMBL/GenBank/DDBJ databases">
        <title>30 novel species of actinomycetes from the DSMZ collection.</title>
        <authorList>
            <person name="Nouioui I."/>
        </authorList>
    </citation>
    <scope>NUCLEOTIDE SEQUENCE [LARGE SCALE GENOMIC DNA]</scope>
    <source>
        <strain evidence="11">DSM 44938</strain>
    </source>
</reference>
<dbReference type="InterPro" id="IPR006626">
    <property type="entry name" value="PbH1"/>
</dbReference>